<name>A0A086XWV1_9RHOB</name>
<dbReference type="InterPro" id="IPR000524">
    <property type="entry name" value="Tscrpt_reg_HTH_GntR"/>
</dbReference>
<dbReference type="GO" id="GO:0045892">
    <property type="term" value="P:negative regulation of DNA-templated transcription"/>
    <property type="evidence" value="ECO:0007669"/>
    <property type="project" value="TreeGrafter"/>
</dbReference>
<dbReference type="Gene3D" id="3.40.1410.10">
    <property type="entry name" value="Chorismate lyase-like"/>
    <property type="match status" value="1"/>
</dbReference>
<dbReference type="GO" id="GO:0003700">
    <property type="term" value="F:DNA-binding transcription factor activity"/>
    <property type="evidence" value="ECO:0007669"/>
    <property type="project" value="InterPro"/>
</dbReference>
<feature type="domain" description="HTH gntR-type" evidence="4">
    <location>
        <begin position="4"/>
        <end position="72"/>
    </location>
</feature>
<reference evidence="5 6" key="1">
    <citation type="submission" date="2014-03" db="EMBL/GenBank/DDBJ databases">
        <title>Genome of Paenirhodobacter enshiensis DW2-9.</title>
        <authorList>
            <person name="Wang D."/>
            <person name="Wang G."/>
        </authorList>
    </citation>
    <scope>NUCLEOTIDE SEQUENCE [LARGE SCALE GENOMIC DNA]</scope>
    <source>
        <strain evidence="5 6">DW2-9</strain>
    </source>
</reference>
<dbReference type="SMART" id="SM00866">
    <property type="entry name" value="UTRA"/>
    <property type="match status" value="1"/>
</dbReference>
<dbReference type="PANTHER" id="PTHR44846:SF1">
    <property type="entry name" value="MANNOSYL-D-GLYCERATE TRANSPORT_METABOLISM SYSTEM REPRESSOR MNGR-RELATED"/>
    <property type="match status" value="1"/>
</dbReference>
<dbReference type="OrthoDB" id="9800645at2"/>
<dbReference type="Pfam" id="PF07702">
    <property type="entry name" value="UTRA"/>
    <property type="match status" value="1"/>
</dbReference>
<evidence type="ECO:0000313" key="6">
    <source>
        <dbReference type="Proteomes" id="UP000028824"/>
    </source>
</evidence>
<dbReference type="PROSITE" id="PS50949">
    <property type="entry name" value="HTH_GNTR"/>
    <property type="match status" value="1"/>
</dbReference>
<comment type="caution">
    <text evidence="5">The sequence shown here is derived from an EMBL/GenBank/DDBJ whole genome shotgun (WGS) entry which is preliminary data.</text>
</comment>
<dbReference type="InterPro" id="IPR036388">
    <property type="entry name" value="WH-like_DNA-bd_sf"/>
</dbReference>
<dbReference type="InterPro" id="IPR050679">
    <property type="entry name" value="Bact_HTH_transcr_reg"/>
</dbReference>
<proteinExistence type="predicted"/>
<evidence type="ECO:0000313" key="5">
    <source>
        <dbReference type="EMBL" id="KFI26501.1"/>
    </source>
</evidence>
<dbReference type="CDD" id="cd07377">
    <property type="entry name" value="WHTH_GntR"/>
    <property type="match status" value="1"/>
</dbReference>
<dbReference type="SUPFAM" id="SSF46785">
    <property type="entry name" value="Winged helix' DNA-binding domain"/>
    <property type="match status" value="1"/>
</dbReference>
<dbReference type="SMART" id="SM00345">
    <property type="entry name" value="HTH_GNTR"/>
    <property type="match status" value="1"/>
</dbReference>
<dbReference type="eggNOG" id="COG2188">
    <property type="taxonomic scope" value="Bacteria"/>
</dbReference>
<dbReference type="AlphaFoldDB" id="A0A086XWV1"/>
<dbReference type="STRING" id="1105367.CG50_01885"/>
<dbReference type="GO" id="GO:0003677">
    <property type="term" value="F:DNA binding"/>
    <property type="evidence" value="ECO:0007669"/>
    <property type="project" value="UniProtKB-KW"/>
</dbReference>
<dbReference type="RefSeq" id="WP_036637404.1">
    <property type="nucleotide sequence ID" value="NZ_JFZB01000014.1"/>
</dbReference>
<dbReference type="InterPro" id="IPR036390">
    <property type="entry name" value="WH_DNA-bd_sf"/>
</dbReference>
<dbReference type="PANTHER" id="PTHR44846">
    <property type="entry name" value="MANNOSYL-D-GLYCERATE TRANSPORT/METABOLISM SYSTEM REPRESSOR MNGR-RELATED"/>
    <property type="match status" value="1"/>
</dbReference>
<protein>
    <submittedName>
        <fullName evidence="5">GntR family transcriptional regulator</fullName>
    </submittedName>
</protein>
<gene>
    <name evidence="5" type="ORF">CG50_01885</name>
</gene>
<dbReference type="NCBIfam" id="TIGR02325">
    <property type="entry name" value="C_P_lyase_phnF"/>
    <property type="match status" value="1"/>
</dbReference>
<evidence type="ECO:0000256" key="3">
    <source>
        <dbReference type="ARBA" id="ARBA00023163"/>
    </source>
</evidence>
<dbReference type="InterPro" id="IPR028978">
    <property type="entry name" value="Chorismate_lyase_/UTRA_dom_sf"/>
</dbReference>
<dbReference type="InterPro" id="IPR011663">
    <property type="entry name" value="UTRA"/>
</dbReference>
<organism evidence="5 6">
    <name type="scientific">Paenirhodobacter enshiensis</name>
    <dbReference type="NCBI Taxonomy" id="1105367"/>
    <lineage>
        <taxon>Bacteria</taxon>
        <taxon>Pseudomonadati</taxon>
        <taxon>Pseudomonadota</taxon>
        <taxon>Alphaproteobacteria</taxon>
        <taxon>Rhodobacterales</taxon>
        <taxon>Rhodobacter group</taxon>
        <taxon>Paenirhodobacter</taxon>
    </lineage>
</organism>
<evidence type="ECO:0000256" key="1">
    <source>
        <dbReference type="ARBA" id="ARBA00023015"/>
    </source>
</evidence>
<dbReference type="SUPFAM" id="SSF64288">
    <property type="entry name" value="Chorismate lyase-like"/>
    <property type="match status" value="1"/>
</dbReference>
<dbReference type="Gene3D" id="1.10.10.10">
    <property type="entry name" value="Winged helix-like DNA-binding domain superfamily/Winged helix DNA-binding domain"/>
    <property type="match status" value="1"/>
</dbReference>
<keyword evidence="3" id="KW-0804">Transcription</keyword>
<keyword evidence="1" id="KW-0805">Transcription regulation</keyword>
<keyword evidence="6" id="KW-1185">Reference proteome</keyword>
<dbReference type="Pfam" id="PF00392">
    <property type="entry name" value="GntR"/>
    <property type="match status" value="1"/>
</dbReference>
<sequence length="238" mass="25540">MGRTALWIAIADTLKEEIATGRRRAGDRLPTEAELSERFGVNRHTVRRALAQLADEGLVTSRRGAGAFVASAPALDYPLGRRVRFRQNLEASGRVAGRRVLSLETRHADAAEAEALALSEGESVHVLEGVSLADGVPLGNFRSVLPAARLPGLLDVMAEEVSITRALACCGVPDYTRAWTRLDARLATATQAVLLQIAEGAPLIRAKSLNLDPEGRPLEYGLTWFVGARVTLTVTPEG</sequence>
<dbReference type="Proteomes" id="UP000028824">
    <property type="component" value="Unassembled WGS sequence"/>
</dbReference>
<dbReference type="EMBL" id="JFZB01000014">
    <property type="protein sequence ID" value="KFI26501.1"/>
    <property type="molecule type" value="Genomic_DNA"/>
</dbReference>
<dbReference type="InterPro" id="IPR012702">
    <property type="entry name" value="CP_lyase_PhnF"/>
</dbReference>
<keyword evidence="2" id="KW-0238">DNA-binding</keyword>
<evidence type="ECO:0000256" key="2">
    <source>
        <dbReference type="ARBA" id="ARBA00023125"/>
    </source>
</evidence>
<evidence type="ECO:0000259" key="4">
    <source>
        <dbReference type="PROSITE" id="PS50949"/>
    </source>
</evidence>
<dbReference type="PRINTS" id="PR00035">
    <property type="entry name" value="HTHGNTR"/>
</dbReference>
<accession>A0A086XWV1</accession>